<dbReference type="PANTHER" id="PTHR43798:SF5">
    <property type="entry name" value="MONOACYLGLYCEROL LIPASE ABHD6"/>
    <property type="match status" value="1"/>
</dbReference>
<name>A0AAN7TMC8_9PEZI</name>
<dbReference type="InterPro" id="IPR029058">
    <property type="entry name" value="AB_hydrolase_fold"/>
</dbReference>
<dbReference type="GO" id="GO:0046464">
    <property type="term" value="P:acylglycerol catabolic process"/>
    <property type="evidence" value="ECO:0007669"/>
    <property type="project" value="TreeGrafter"/>
</dbReference>
<gene>
    <name evidence="2" type="ORF">LTR62_007503</name>
</gene>
<dbReference type="Gene3D" id="3.40.50.1820">
    <property type="entry name" value="alpha/beta hydrolase"/>
    <property type="match status" value="1"/>
</dbReference>
<dbReference type="SUPFAM" id="SSF53474">
    <property type="entry name" value="alpha/beta-Hydrolases"/>
    <property type="match status" value="1"/>
</dbReference>
<dbReference type="Proteomes" id="UP001310890">
    <property type="component" value="Unassembled WGS sequence"/>
</dbReference>
<feature type="domain" description="AB hydrolase-1" evidence="1">
    <location>
        <begin position="103"/>
        <end position="216"/>
    </location>
</feature>
<comment type="caution">
    <text evidence="2">The sequence shown here is derived from an EMBL/GenBank/DDBJ whole genome shotgun (WGS) entry which is preliminary data.</text>
</comment>
<dbReference type="AlphaFoldDB" id="A0AAN7TMC8"/>
<dbReference type="GO" id="GO:0016020">
    <property type="term" value="C:membrane"/>
    <property type="evidence" value="ECO:0007669"/>
    <property type="project" value="TreeGrafter"/>
</dbReference>
<accession>A0AAN7TMC8</accession>
<evidence type="ECO:0000313" key="3">
    <source>
        <dbReference type="Proteomes" id="UP001310890"/>
    </source>
</evidence>
<evidence type="ECO:0000313" key="2">
    <source>
        <dbReference type="EMBL" id="KAK5109141.1"/>
    </source>
</evidence>
<organism evidence="2 3">
    <name type="scientific">Meristemomyces frigidus</name>
    <dbReference type="NCBI Taxonomy" id="1508187"/>
    <lineage>
        <taxon>Eukaryota</taxon>
        <taxon>Fungi</taxon>
        <taxon>Dikarya</taxon>
        <taxon>Ascomycota</taxon>
        <taxon>Pezizomycotina</taxon>
        <taxon>Dothideomycetes</taxon>
        <taxon>Dothideomycetidae</taxon>
        <taxon>Mycosphaerellales</taxon>
        <taxon>Teratosphaeriaceae</taxon>
        <taxon>Meristemomyces</taxon>
    </lineage>
</organism>
<dbReference type="GO" id="GO:0047372">
    <property type="term" value="F:monoacylglycerol lipase activity"/>
    <property type="evidence" value="ECO:0007669"/>
    <property type="project" value="TreeGrafter"/>
</dbReference>
<reference evidence="2" key="1">
    <citation type="submission" date="2023-08" db="EMBL/GenBank/DDBJ databases">
        <title>Black Yeasts Isolated from many extreme environments.</title>
        <authorList>
            <person name="Coleine C."/>
            <person name="Stajich J.E."/>
            <person name="Selbmann L."/>
        </authorList>
    </citation>
    <scope>NUCLEOTIDE SEQUENCE</scope>
    <source>
        <strain evidence="2">CCFEE 5401</strain>
    </source>
</reference>
<proteinExistence type="predicted"/>
<dbReference type="EMBL" id="JAVRRL010000070">
    <property type="protein sequence ID" value="KAK5109141.1"/>
    <property type="molecule type" value="Genomic_DNA"/>
</dbReference>
<dbReference type="Pfam" id="PF00561">
    <property type="entry name" value="Abhydrolase_1"/>
    <property type="match status" value="1"/>
</dbReference>
<dbReference type="InterPro" id="IPR050266">
    <property type="entry name" value="AB_hydrolase_sf"/>
</dbReference>
<sequence length="278" mass="30836">MDRLRTLQLRDRLRELLPPAWPRNWRTASLFTAILGLAFLGILRTRKVLSLTGRREREFVEPGLLAKHSSFASFTTTSGHVYPKIRVFYSAHYQAKKLPKDIPLLVFIHGLGGTAAQFVPLLTSLVNVAPCLAIDLPGCGQSDFKPDNPAAYTTSVFAELVSAAIEHYRDAENNQQVVLIGHSMGCSISALLASSASPLQKTLKLDCIIGMVALSPRSGPFTPREARSVKQLSYLPVPVFDLIRMWDRRGGVNSASISRLVGEFADFETRQLQQRFNE</sequence>
<evidence type="ECO:0000259" key="1">
    <source>
        <dbReference type="Pfam" id="PF00561"/>
    </source>
</evidence>
<protein>
    <recommendedName>
        <fullName evidence="1">AB hydrolase-1 domain-containing protein</fullName>
    </recommendedName>
</protein>
<dbReference type="InterPro" id="IPR000073">
    <property type="entry name" value="AB_hydrolase_1"/>
</dbReference>
<dbReference type="PANTHER" id="PTHR43798">
    <property type="entry name" value="MONOACYLGLYCEROL LIPASE"/>
    <property type="match status" value="1"/>
</dbReference>